<evidence type="ECO:0000256" key="6">
    <source>
        <dbReference type="PROSITE-ProRule" id="PRU00169"/>
    </source>
</evidence>
<feature type="domain" description="Histidine kinase" evidence="7">
    <location>
        <begin position="165"/>
        <end position="385"/>
    </location>
</feature>
<dbReference type="GO" id="GO:0009927">
    <property type="term" value="F:histidine phosphotransfer kinase activity"/>
    <property type="evidence" value="ECO:0007669"/>
    <property type="project" value="TreeGrafter"/>
</dbReference>
<feature type="modified residue" description="4-aspartylphosphate" evidence="6">
    <location>
        <position position="51"/>
    </location>
</feature>
<dbReference type="STRING" id="765913.ThidrDRAFT_1944"/>
<proteinExistence type="predicted"/>
<dbReference type="InterPro" id="IPR036890">
    <property type="entry name" value="HATPase_C_sf"/>
</dbReference>
<dbReference type="InterPro" id="IPR003594">
    <property type="entry name" value="HATPase_dom"/>
</dbReference>
<dbReference type="Gene3D" id="3.40.50.2300">
    <property type="match status" value="1"/>
</dbReference>
<evidence type="ECO:0000313" key="10">
    <source>
        <dbReference type="Proteomes" id="UP000004200"/>
    </source>
</evidence>
<dbReference type="InterPro" id="IPR005467">
    <property type="entry name" value="His_kinase_dom"/>
</dbReference>
<organism evidence="9 10">
    <name type="scientific">Thiorhodococcus drewsii AZ1</name>
    <dbReference type="NCBI Taxonomy" id="765913"/>
    <lineage>
        <taxon>Bacteria</taxon>
        <taxon>Pseudomonadati</taxon>
        <taxon>Pseudomonadota</taxon>
        <taxon>Gammaproteobacteria</taxon>
        <taxon>Chromatiales</taxon>
        <taxon>Chromatiaceae</taxon>
        <taxon>Thiorhodococcus</taxon>
    </lineage>
</organism>
<feature type="domain" description="Response regulatory" evidence="8">
    <location>
        <begin position="3"/>
        <end position="118"/>
    </location>
</feature>
<evidence type="ECO:0000256" key="4">
    <source>
        <dbReference type="ARBA" id="ARBA00022679"/>
    </source>
</evidence>
<comment type="catalytic activity">
    <reaction evidence="1">
        <text>ATP + protein L-histidine = ADP + protein N-phospho-L-histidine.</text>
        <dbReference type="EC" id="2.7.13.3"/>
    </reaction>
</comment>
<dbReference type="PATRIC" id="fig|765913.3.peg.1975"/>
<dbReference type="CDD" id="cd16922">
    <property type="entry name" value="HATPase_EvgS-ArcB-TorS-like"/>
    <property type="match status" value="1"/>
</dbReference>
<dbReference type="InterPro" id="IPR003661">
    <property type="entry name" value="HisK_dim/P_dom"/>
</dbReference>
<keyword evidence="4" id="KW-0808">Transferase</keyword>
<dbReference type="PRINTS" id="PR00344">
    <property type="entry name" value="BCTRLSENSOR"/>
</dbReference>
<dbReference type="GO" id="GO:0000155">
    <property type="term" value="F:phosphorelay sensor kinase activity"/>
    <property type="evidence" value="ECO:0007669"/>
    <property type="project" value="InterPro"/>
</dbReference>
<dbReference type="PANTHER" id="PTHR43047:SF64">
    <property type="entry name" value="HISTIDINE KINASE CONTAINING CHEY-HOMOLOGOUS RECEIVER DOMAIN AND PAS DOMAIN-RELATED"/>
    <property type="match status" value="1"/>
</dbReference>
<dbReference type="PROSITE" id="PS50109">
    <property type="entry name" value="HIS_KIN"/>
    <property type="match status" value="1"/>
</dbReference>
<dbReference type="InterPro" id="IPR001789">
    <property type="entry name" value="Sig_transdc_resp-reg_receiver"/>
</dbReference>
<evidence type="ECO:0000259" key="8">
    <source>
        <dbReference type="PROSITE" id="PS50110"/>
    </source>
</evidence>
<dbReference type="Pfam" id="PF02518">
    <property type="entry name" value="HATPase_c"/>
    <property type="match status" value="1"/>
</dbReference>
<dbReference type="CDD" id="cd00082">
    <property type="entry name" value="HisKA"/>
    <property type="match status" value="1"/>
</dbReference>
<keyword evidence="5 9" id="KW-0418">Kinase</keyword>
<dbReference type="SMART" id="SM00448">
    <property type="entry name" value="REC"/>
    <property type="match status" value="1"/>
</dbReference>
<dbReference type="Gene3D" id="1.10.287.130">
    <property type="match status" value="1"/>
</dbReference>
<dbReference type="Pfam" id="PF00072">
    <property type="entry name" value="Response_reg"/>
    <property type="match status" value="1"/>
</dbReference>
<dbReference type="SMART" id="SM00387">
    <property type="entry name" value="HATPase_c"/>
    <property type="match status" value="1"/>
</dbReference>
<dbReference type="SUPFAM" id="SSF52172">
    <property type="entry name" value="CheY-like"/>
    <property type="match status" value="1"/>
</dbReference>
<name>G2E0X1_9GAMM</name>
<dbReference type="PROSITE" id="PS50110">
    <property type="entry name" value="RESPONSE_REGULATORY"/>
    <property type="match status" value="1"/>
</dbReference>
<dbReference type="SMART" id="SM00388">
    <property type="entry name" value="HisKA"/>
    <property type="match status" value="1"/>
</dbReference>
<gene>
    <name evidence="9" type="ORF">ThidrDRAFT_1944</name>
</gene>
<dbReference type="AlphaFoldDB" id="G2E0X1"/>
<dbReference type="EMBL" id="AFWT01000011">
    <property type="protein sequence ID" value="EGV31743.1"/>
    <property type="molecule type" value="Genomic_DNA"/>
</dbReference>
<dbReference type="InterPro" id="IPR036097">
    <property type="entry name" value="HisK_dim/P_sf"/>
</dbReference>
<keyword evidence="3 6" id="KW-0597">Phosphoprotein</keyword>
<reference evidence="9 10" key="1">
    <citation type="submission" date="2011-06" db="EMBL/GenBank/DDBJ databases">
        <title>The draft genome of Thiorhodococcus drewsii AZ1.</title>
        <authorList>
            <consortium name="US DOE Joint Genome Institute (JGI-PGF)"/>
            <person name="Lucas S."/>
            <person name="Han J."/>
            <person name="Lapidus A."/>
            <person name="Cheng J.-F."/>
            <person name="Goodwin L."/>
            <person name="Pitluck S."/>
            <person name="Peters L."/>
            <person name="Land M.L."/>
            <person name="Hauser L."/>
            <person name="Vogl K."/>
            <person name="Liu Z."/>
            <person name="Imhoff J."/>
            <person name="Thiel V."/>
            <person name="Frigaard N.-U."/>
            <person name="Bryant D.A."/>
            <person name="Woyke T.J."/>
        </authorList>
    </citation>
    <scope>NUCLEOTIDE SEQUENCE [LARGE SCALE GENOMIC DNA]</scope>
    <source>
        <strain evidence="9 10">AZ1</strain>
    </source>
</reference>
<dbReference type="EC" id="2.7.13.3" evidence="2"/>
<evidence type="ECO:0000256" key="3">
    <source>
        <dbReference type="ARBA" id="ARBA00022553"/>
    </source>
</evidence>
<dbReference type="Proteomes" id="UP000004200">
    <property type="component" value="Unassembled WGS sequence"/>
</dbReference>
<dbReference type="Pfam" id="PF00512">
    <property type="entry name" value="HisKA"/>
    <property type="match status" value="1"/>
</dbReference>
<dbReference type="OrthoDB" id="5563233at2"/>
<dbReference type="RefSeq" id="WP_007040658.1">
    <property type="nucleotide sequence ID" value="NZ_AFWT01000011.1"/>
</dbReference>
<protein>
    <recommendedName>
        <fullName evidence="2">histidine kinase</fullName>
        <ecNumber evidence="2">2.7.13.3</ecNumber>
    </recommendedName>
</protein>
<dbReference type="InterPro" id="IPR011006">
    <property type="entry name" value="CheY-like_superfamily"/>
</dbReference>
<dbReference type="eggNOG" id="COG3437">
    <property type="taxonomic scope" value="Bacteria"/>
</dbReference>
<dbReference type="InterPro" id="IPR004358">
    <property type="entry name" value="Sig_transdc_His_kin-like_C"/>
</dbReference>
<keyword evidence="10" id="KW-1185">Reference proteome</keyword>
<sequence length="387" mass="42352">MSKILIVDDAPENILVLGKFLMHRFEVLIATSGEEALSVVREHSPSLILLDVKMPGMDGYQVLSRLKADPEMRRIPVIFVTADNSCKGETEALRSGAADFIHKPVNLDVLESRVSLQLALRHQEQALLELNEALECKVEARTRDLRIAKEEAEAANSAKGNFLRNVSHEMLTPLHQISGLLQLIQMKADPPQITTWVEQAADSTRRLTAMINSVLQVAQMDSRLTTIDVAPVDLSALIDAVVGELQEAVAAKHLSLDLRLEPLPASLVSDASLIRSALYAYLDNAIKFTEKGGIEIAVDLVESAGDEVVARFSVSDTGIGFDLDVQKRLFRLFEQGDNSLTRPFEGAGLGLVTVKKIAERLGGTAGCESTPGVGSRFWFSVRMMVNR</sequence>
<evidence type="ECO:0000256" key="2">
    <source>
        <dbReference type="ARBA" id="ARBA00012438"/>
    </source>
</evidence>
<evidence type="ECO:0000313" key="9">
    <source>
        <dbReference type="EMBL" id="EGV31743.1"/>
    </source>
</evidence>
<evidence type="ECO:0000256" key="1">
    <source>
        <dbReference type="ARBA" id="ARBA00000085"/>
    </source>
</evidence>
<accession>G2E0X1</accession>
<dbReference type="GO" id="GO:0005886">
    <property type="term" value="C:plasma membrane"/>
    <property type="evidence" value="ECO:0007669"/>
    <property type="project" value="TreeGrafter"/>
</dbReference>
<evidence type="ECO:0000256" key="5">
    <source>
        <dbReference type="ARBA" id="ARBA00022777"/>
    </source>
</evidence>
<dbReference type="SUPFAM" id="SSF47384">
    <property type="entry name" value="Homodimeric domain of signal transducing histidine kinase"/>
    <property type="match status" value="1"/>
</dbReference>
<dbReference type="PANTHER" id="PTHR43047">
    <property type="entry name" value="TWO-COMPONENT HISTIDINE PROTEIN KINASE"/>
    <property type="match status" value="1"/>
</dbReference>
<dbReference type="Gene3D" id="3.30.565.10">
    <property type="entry name" value="Histidine kinase-like ATPase, C-terminal domain"/>
    <property type="match status" value="1"/>
</dbReference>
<comment type="caution">
    <text evidence="9">The sequence shown here is derived from an EMBL/GenBank/DDBJ whole genome shotgun (WGS) entry which is preliminary data.</text>
</comment>
<dbReference type="SUPFAM" id="SSF55874">
    <property type="entry name" value="ATPase domain of HSP90 chaperone/DNA topoisomerase II/histidine kinase"/>
    <property type="match status" value="1"/>
</dbReference>
<evidence type="ECO:0000259" key="7">
    <source>
        <dbReference type="PROSITE" id="PS50109"/>
    </source>
</evidence>